<feature type="domain" description="Kazal-like" evidence="1">
    <location>
        <begin position="49"/>
        <end position="105"/>
    </location>
</feature>
<keyword evidence="2" id="KW-1185">Reference proteome</keyword>
<dbReference type="PROSITE" id="PS51465">
    <property type="entry name" value="KAZAL_2"/>
    <property type="match status" value="1"/>
</dbReference>
<evidence type="ECO:0000313" key="2">
    <source>
        <dbReference type="Proteomes" id="UP000192223"/>
    </source>
</evidence>
<dbReference type="KEGG" id="apln:108741684"/>
<dbReference type="Gene3D" id="3.30.60.30">
    <property type="match status" value="1"/>
</dbReference>
<dbReference type="Pfam" id="PF07648">
    <property type="entry name" value="Kazal_2"/>
    <property type="match status" value="1"/>
</dbReference>
<dbReference type="InterPro" id="IPR002350">
    <property type="entry name" value="Kazal_dom"/>
</dbReference>
<accession>A0A1W4XI67</accession>
<dbReference type="InParanoid" id="A0A1W4XI67"/>
<dbReference type="SMART" id="SM00280">
    <property type="entry name" value="KAZAL"/>
    <property type="match status" value="1"/>
</dbReference>
<dbReference type="CDD" id="cd00104">
    <property type="entry name" value="KAZAL_FS"/>
    <property type="match status" value="1"/>
</dbReference>
<dbReference type="RefSeq" id="XP_018332065.1">
    <property type="nucleotide sequence ID" value="XM_018476563.2"/>
</dbReference>
<proteinExistence type="predicted"/>
<dbReference type="SUPFAM" id="SSF100895">
    <property type="entry name" value="Kazal-type serine protease inhibitors"/>
    <property type="match status" value="1"/>
</dbReference>
<evidence type="ECO:0000259" key="1">
    <source>
        <dbReference type="PROSITE" id="PS51465"/>
    </source>
</evidence>
<dbReference type="FunCoup" id="A0A1W4XI67">
    <property type="interactions" value="5"/>
</dbReference>
<name>A0A1W4XI67_AGRPL</name>
<sequence length="112" mass="12455">MQECINRKSSLFHHYYYSNKMRVFAIVLLLVVLVALAYGYPSKGSTKASLKKKACNPDCTQDYEPVCAGDNKGKDRTFGNKCVLERHNCEQGQNLQIKHKGECPGGGGVRLS</sequence>
<dbReference type="AlphaFoldDB" id="A0A1W4XI67"/>
<dbReference type="OrthoDB" id="6817055at2759"/>
<dbReference type="STRING" id="224129.A0A1W4XI67"/>
<dbReference type="InterPro" id="IPR036058">
    <property type="entry name" value="Kazal_dom_sf"/>
</dbReference>
<gene>
    <name evidence="3" type="primary">LOC108741684</name>
</gene>
<organism evidence="2 3">
    <name type="scientific">Agrilus planipennis</name>
    <name type="common">Emerald ash borer</name>
    <name type="synonym">Agrilus marcopoli</name>
    <dbReference type="NCBI Taxonomy" id="224129"/>
    <lineage>
        <taxon>Eukaryota</taxon>
        <taxon>Metazoa</taxon>
        <taxon>Ecdysozoa</taxon>
        <taxon>Arthropoda</taxon>
        <taxon>Hexapoda</taxon>
        <taxon>Insecta</taxon>
        <taxon>Pterygota</taxon>
        <taxon>Neoptera</taxon>
        <taxon>Endopterygota</taxon>
        <taxon>Coleoptera</taxon>
        <taxon>Polyphaga</taxon>
        <taxon>Elateriformia</taxon>
        <taxon>Buprestoidea</taxon>
        <taxon>Buprestidae</taxon>
        <taxon>Agrilinae</taxon>
        <taxon>Agrilus</taxon>
    </lineage>
</organism>
<dbReference type="Proteomes" id="UP000192223">
    <property type="component" value="Unplaced"/>
</dbReference>
<dbReference type="GeneID" id="108741684"/>
<evidence type="ECO:0000313" key="3">
    <source>
        <dbReference type="RefSeq" id="XP_018332065.1"/>
    </source>
</evidence>
<reference evidence="3" key="1">
    <citation type="submission" date="2025-08" db="UniProtKB">
        <authorList>
            <consortium name="RefSeq"/>
        </authorList>
    </citation>
    <scope>IDENTIFICATION</scope>
    <source>
        <tissue evidence="3">Entire body</tissue>
    </source>
</reference>
<protein>
    <submittedName>
        <fullName evidence="3">Turripeptide Pal9.2 isoform X1</fullName>
    </submittedName>
</protein>